<evidence type="ECO:0000256" key="1">
    <source>
        <dbReference type="SAM" id="MobiDB-lite"/>
    </source>
</evidence>
<organism evidence="2 3">
    <name type="scientific">Pisum sativum</name>
    <name type="common">Garden pea</name>
    <name type="synonym">Lathyrus oleraceus</name>
    <dbReference type="NCBI Taxonomy" id="3888"/>
    <lineage>
        <taxon>Eukaryota</taxon>
        <taxon>Viridiplantae</taxon>
        <taxon>Streptophyta</taxon>
        <taxon>Embryophyta</taxon>
        <taxon>Tracheophyta</taxon>
        <taxon>Spermatophyta</taxon>
        <taxon>Magnoliopsida</taxon>
        <taxon>eudicotyledons</taxon>
        <taxon>Gunneridae</taxon>
        <taxon>Pentapetalae</taxon>
        <taxon>rosids</taxon>
        <taxon>fabids</taxon>
        <taxon>Fabales</taxon>
        <taxon>Fabaceae</taxon>
        <taxon>Papilionoideae</taxon>
        <taxon>50 kb inversion clade</taxon>
        <taxon>NPAAA clade</taxon>
        <taxon>Hologalegina</taxon>
        <taxon>IRL clade</taxon>
        <taxon>Fabeae</taxon>
        <taxon>Lathyrus</taxon>
    </lineage>
</organism>
<protein>
    <submittedName>
        <fullName evidence="2">Uncharacterized protein</fullName>
    </submittedName>
</protein>
<gene>
    <name evidence="2" type="ORF">KIW84_024499</name>
</gene>
<keyword evidence="3" id="KW-1185">Reference proteome</keyword>
<proteinExistence type="predicted"/>
<feature type="region of interest" description="Disordered" evidence="1">
    <location>
        <begin position="30"/>
        <end position="63"/>
    </location>
</feature>
<comment type="caution">
    <text evidence="2">The sequence shown here is derived from an EMBL/GenBank/DDBJ whole genome shotgun (WGS) entry which is preliminary data.</text>
</comment>
<name>A0A9D4YFV6_PEA</name>
<reference evidence="2 3" key="1">
    <citation type="journal article" date="2022" name="Nat. Genet.">
        <title>Improved pea reference genome and pan-genome highlight genomic features and evolutionary characteristics.</title>
        <authorList>
            <person name="Yang T."/>
            <person name="Liu R."/>
            <person name="Luo Y."/>
            <person name="Hu S."/>
            <person name="Wang D."/>
            <person name="Wang C."/>
            <person name="Pandey M.K."/>
            <person name="Ge S."/>
            <person name="Xu Q."/>
            <person name="Li N."/>
            <person name="Li G."/>
            <person name="Huang Y."/>
            <person name="Saxena R.K."/>
            <person name="Ji Y."/>
            <person name="Li M."/>
            <person name="Yan X."/>
            <person name="He Y."/>
            <person name="Liu Y."/>
            <person name="Wang X."/>
            <person name="Xiang C."/>
            <person name="Varshney R.K."/>
            <person name="Ding H."/>
            <person name="Gao S."/>
            <person name="Zong X."/>
        </authorList>
    </citation>
    <scope>NUCLEOTIDE SEQUENCE [LARGE SCALE GENOMIC DNA]</scope>
    <source>
        <strain evidence="2 3">cv. Zhongwan 6</strain>
    </source>
</reference>
<accession>A0A9D4YFV6</accession>
<sequence>MELTCPCGNGYLIRKGDGGCRFFEIITSIWQPPSSSTPPPQSLSPSSRSSQSPSSSQGARSNARKYELLVRSLQVERSSSEAYLELIKEFADCGLED</sequence>
<dbReference type="AlphaFoldDB" id="A0A9D4YFV6"/>
<evidence type="ECO:0000313" key="2">
    <source>
        <dbReference type="EMBL" id="KAI5438793.1"/>
    </source>
</evidence>
<dbReference type="EMBL" id="JAMSHJ010000002">
    <property type="protein sequence ID" value="KAI5438793.1"/>
    <property type="molecule type" value="Genomic_DNA"/>
</dbReference>
<dbReference type="Gramene" id="Psat02G0449900-T1">
    <property type="protein sequence ID" value="KAI5438793.1"/>
    <property type="gene ID" value="KIW84_024499"/>
</dbReference>
<dbReference type="Proteomes" id="UP001058974">
    <property type="component" value="Chromosome 2"/>
</dbReference>
<dbReference type="Gramene" id="Psat2g155240.1">
    <property type="protein sequence ID" value="Psat2g155240.1.cds"/>
    <property type="gene ID" value="Psat2g155240"/>
</dbReference>
<evidence type="ECO:0000313" key="3">
    <source>
        <dbReference type="Proteomes" id="UP001058974"/>
    </source>
</evidence>
<feature type="compositionally biased region" description="Low complexity" evidence="1">
    <location>
        <begin position="43"/>
        <end position="57"/>
    </location>
</feature>